<evidence type="ECO:0000313" key="1">
    <source>
        <dbReference type="EMBL" id="PQB07154.1"/>
    </source>
</evidence>
<dbReference type="InterPro" id="IPR008969">
    <property type="entry name" value="CarboxyPept-like_regulatory"/>
</dbReference>
<dbReference type="Pfam" id="PF13715">
    <property type="entry name" value="CarbopepD_reg_2"/>
    <property type="match status" value="1"/>
</dbReference>
<dbReference type="EMBL" id="MQUA01000013">
    <property type="protein sequence ID" value="PQB07154.1"/>
    <property type="molecule type" value="Genomic_DNA"/>
</dbReference>
<sequence>MKKFFFLFFLISLNTFSQKTKPIYGTLIDSISPVLDANILNKSSKIGTNSNTKGEFKIYAKIGDTIVFSSIQHQTKEFIVSERSFVSFNFKINLKLKTYELDEFELKKHNLLGVLALDVSQVKNGENEINAVTLGLPNAGIPKLKPIDRKIYTASTSNGLVPLDLILNTLNGTIKNLKNQKKIIEDNEDVEELYSEYKFNLGTDFKIGKEDEYRFLYFCRSDSTFIIERSKNKFEFINFMKNKAIEFNKIKNE</sequence>
<evidence type="ECO:0008006" key="3">
    <source>
        <dbReference type="Google" id="ProtNLM"/>
    </source>
</evidence>
<dbReference type="RefSeq" id="WP_104809389.1">
    <property type="nucleotide sequence ID" value="NZ_MQUA01000013.1"/>
</dbReference>
<dbReference type="OrthoDB" id="1417583at2"/>
<dbReference type="AlphaFoldDB" id="A0A2S7KWX3"/>
<proteinExistence type="predicted"/>
<protein>
    <recommendedName>
        <fullName evidence="3">Carboxypeptidase-like regulatory domain-containing protein</fullName>
    </recommendedName>
</protein>
<keyword evidence="2" id="KW-1185">Reference proteome</keyword>
<gene>
    <name evidence="1" type="ORF">BST83_08330</name>
</gene>
<accession>A0A2S7KWX3</accession>
<reference evidence="1 2" key="1">
    <citation type="submission" date="2016-11" db="EMBL/GenBank/DDBJ databases">
        <title>Trade-off between light-utilization and light-protection in marine flavobacteria.</title>
        <authorList>
            <person name="Kumagai Y."/>
        </authorList>
    </citation>
    <scope>NUCLEOTIDE SEQUENCE [LARGE SCALE GENOMIC DNA]</scope>
    <source>
        <strain evidence="1 2">ATCC 700397</strain>
    </source>
</reference>
<name>A0A2S7KWX3_9FLAO</name>
<comment type="caution">
    <text evidence="1">The sequence shown here is derived from an EMBL/GenBank/DDBJ whole genome shotgun (WGS) entry which is preliminary data.</text>
</comment>
<dbReference type="Proteomes" id="UP000239522">
    <property type="component" value="Unassembled WGS sequence"/>
</dbReference>
<organism evidence="1 2">
    <name type="scientific">Polaribacter filamentus</name>
    <dbReference type="NCBI Taxonomy" id="53483"/>
    <lineage>
        <taxon>Bacteria</taxon>
        <taxon>Pseudomonadati</taxon>
        <taxon>Bacteroidota</taxon>
        <taxon>Flavobacteriia</taxon>
        <taxon>Flavobacteriales</taxon>
        <taxon>Flavobacteriaceae</taxon>
    </lineage>
</organism>
<evidence type="ECO:0000313" key="2">
    <source>
        <dbReference type="Proteomes" id="UP000239522"/>
    </source>
</evidence>
<dbReference type="SUPFAM" id="SSF49464">
    <property type="entry name" value="Carboxypeptidase regulatory domain-like"/>
    <property type="match status" value="1"/>
</dbReference>